<dbReference type="Proteomes" id="UP000695022">
    <property type="component" value="Unplaced"/>
</dbReference>
<dbReference type="Gene3D" id="3.20.20.370">
    <property type="entry name" value="Glycoside hydrolase/deacetylase"/>
    <property type="match status" value="1"/>
</dbReference>
<dbReference type="InterPro" id="IPR052740">
    <property type="entry name" value="CE4"/>
</dbReference>
<dbReference type="RefSeq" id="XP_014680438.1">
    <property type="nucleotide sequence ID" value="XM_014824952.1"/>
</dbReference>
<gene>
    <name evidence="2" type="primary">LOC106820435</name>
</gene>
<keyword evidence="1" id="KW-1185">Reference proteome</keyword>
<dbReference type="InterPro" id="IPR011330">
    <property type="entry name" value="Glyco_hydro/deAcase_b/a-brl"/>
</dbReference>
<sequence length="215" mass="24992">MLQQHGFKWDNSMPTQLSDPPLWPFTLDYQAEHGCVIEPCPHASYPGLWEIPMVDYIDKTGEFCNNVDSCEFPANKKEALDLLRYNFARHYLTNKAPFPVYLRARWFEEAHYNIEALEEFLDELLLMKDVFFVTISQAVDWMKQPTKLADIQDFAPWRCDRDEPSTCRQINTCVYLNVTLPPNSFDHPGERFVSTCAESCPPLYPFVGNPQGRLD</sequence>
<reference evidence="2" key="1">
    <citation type="submission" date="2025-08" db="UniProtKB">
        <authorList>
            <consortium name="RefSeq"/>
        </authorList>
    </citation>
    <scope>IDENTIFICATION</scope>
</reference>
<protein>
    <submittedName>
        <fullName evidence="2">Uncharacterized protein LOC106820435</fullName>
    </submittedName>
</protein>
<proteinExistence type="predicted"/>
<organism evidence="1 2">
    <name type="scientific">Priapulus caudatus</name>
    <name type="common">Priapulid worm</name>
    <dbReference type="NCBI Taxonomy" id="37621"/>
    <lineage>
        <taxon>Eukaryota</taxon>
        <taxon>Metazoa</taxon>
        <taxon>Ecdysozoa</taxon>
        <taxon>Scalidophora</taxon>
        <taxon>Priapulida</taxon>
        <taxon>Priapulimorpha</taxon>
        <taxon>Priapulimorphida</taxon>
        <taxon>Priapulidae</taxon>
        <taxon>Priapulus</taxon>
    </lineage>
</organism>
<dbReference type="SUPFAM" id="SSF88713">
    <property type="entry name" value="Glycoside hydrolase/deacetylase"/>
    <property type="match status" value="1"/>
</dbReference>
<accession>A0ABM1F7L7</accession>
<evidence type="ECO:0000313" key="2">
    <source>
        <dbReference type="RefSeq" id="XP_014680438.1"/>
    </source>
</evidence>
<name>A0ABM1F7L7_PRICU</name>
<evidence type="ECO:0000313" key="1">
    <source>
        <dbReference type="Proteomes" id="UP000695022"/>
    </source>
</evidence>
<dbReference type="PANTHER" id="PTHR45985">
    <property type="match status" value="1"/>
</dbReference>
<dbReference type="PANTHER" id="PTHR45985:SF3">
    <property type="entry name" value="CHITIN DEACETYLASE-LIKE 4"/>
    <property type="match status" value="1"/>
</dbReference>
<dbReference type="GeneID" id="106820435"/>